<dbReference type="STRING" id="403673.A0A177W9J6"/>
<dbReference type="OrthoDB" id="48036at2759"/>
<dbReference type="Pfam" id="PF09811">
    <property type="entry name" value="Yae1_N"/>
    <property type="match status" value="1"/>
</dbReference>
<dbReference type="eggNOG" id="KOG4595">
    <property type="taxonomic scope" value="Eukaryota"/>
</dbReference>
<dbReference type="Proteomes" id="UP000077115">
    <property type="component" value="Unassembled WGS sequence"/>
</dbReference>
<reference evidence="3 4" key="1">
    <citation type="submission" date="2006-10" db="EMBL/GenBank/DDBJ databases">
        <title>The Genome Sequence of Batrachochytrium dendrobatidis JEL423.</title>
        <authorList>
            <consortium name="The Broad Institute Genome Sequencing Platform"/>
            <person name="Birren B."/>
            <person name="Lander E."/>
            <person name="Galagan J."/>
            <person name="Cuomo C."/>
            <person name="Devon K."/>
            <person name="Jaffe D."/>
            <person name="Butler J."/>
            <person name="Alvarez P."/>
            <person name="Gnerre S."/>
            <person name="Grabherr M."/>
            <person name="Kleber M."/>
            <person name="Mauceli E."/>
            <person name="Brockman W."/>
            <person name="Young S."/>
            <person name="LaButti K."/>
            <person name="Sykes S."/>
            <person name="DeCaprio D."/>
            <person name="Crawford M."/>
            <person name="Koehrsen M."/>
            <person name="Engels R."/>
            <person name="Montgomery P."/>
            <person name="Pearson M."/>
            <person name="Howarth C."/>
            <person name="Larson L."/>
            <person name="White J."/>
            <person name="O'Leary S."/>
            <person name="Kodira C."/>
            <person name="Zeng Q."/>
            <person name="Yandava C."/>
            <person name="Alvarado L."/>
            <person name="Longcore J."/>
            <person name="James T."/>
        </authorList>
    </citation>
    <scope>NUCLEOTIDE SEQUENCE [LARGE SCALE GENOMIC DNA]</scope>
    <source>
        <strain evidence="3 4">JEL423</strain>
    </source>
</reference>
<reference evidence="3 4" key="2">
    <citation type="submission" date="2016-05" db="EMBL/GenBank/DDBJ databases">
        <title>Lineage-specific infection strategies underlie the spectrum of fungal disease in amphibians.</title>
        <authorList>
            <person name="Cuomo C.A."/>
            <person name="Farrer R.A."/>
            <person name="James T."/>
            <person name="Longcore J."/>
            <person name="Birren B."/>
        </authorList>
    </citation>
    <scope>NUCLEOTIDE SEQUENCE [LARGE SCALE GENOMIC DNA]</scope>
    <source>
        <strain evidence="3 4">JEL423</strain>
    </source>
</reference>
<comment type="similarity">
    <text evidence="1">Belongs to the LTO1 family.</text>
</comment>
<dbReference type="AlphaFoldDB" id="A0A177W9J6"/>
<dbReference type="VEuPathDB" id="FungiDB:BDEG_20564"/>
<evidence type="ECO:0000313" key="4">
    <source>
        <dbReference type="Proteomes" id="UP000077115"/>
    </source>
</evidence>
<proteinExistence type="inferred from homology"/>
<protein>
    <recommendedName>
        <fullName evidence="2">Essential protein Yae1 N-terminal domain-containing protein</fullName>
    </recommendedName>
</protein>
<sequence>MSAEEQPDLELLLHVESMFQSSGWDDGYKDGIDMGLLEGRIFGSRNGFQLGHEAGFYCGFAKLWKLVYAHQTTEDRTLPAKALKQLDHLSDAESKFPKENHPELDLQLEIQRLRGKYRTATSLLKVLKPGFHSDALPTGGNQGISF</sequence>
<gene>
    <name evidence="3" type="ORF">BDEG_20564</name>
</gene>
<dbReference type="InterPro" id="IPR052436">
    <property type="entry name" value="LTO1_adapter"/>
</dbReference>
<organism evidence="3 4">
    <name type="scientific">Batrachochytrium dendrobatidis (strain JEL423)</name>
    <dbReference type="NCBI Taxonomy" id="403673"/>
    <lineage>
        <taxon>Eukaryota</taxon>
        <taxon>Fungi</taxon>
        <taxon>Fungi incertae sedis</taxon>
        <taxon>Chytridiomycota</taxon>
        <taxon>Chytridiomycota incertae sedis</taxon>
        <taxon>Chytridiomycetes</taxon>
        <taxon>Rhizophydiales</taxon>
        <taxon>Rhizophydiales incertae sedis</taxon>
        <taxon>Batrachochytrium</taxon>
    </lineage>
</organism>
<name>A0A177W9J6_BATDL</name>
<feature type="domain" description="Essential protein Yae1 N-terminal" evidence="2">
    <location>
        <begin position="23"/>
        <end position="61"/>
    </location>
</feature>
<evidence type="ECO:0000313" key="3">
    <source>
        <dbReference type="EMBL" id="OAJ36384.1"/>
    </source>
</evidence>
<dbReference type="InterPro" id="IPR019191">
    <property type="entry name" value="Essential_protein_Yae1_N"/>
</dbReference>
<dbReference type="PANTHER" id="PTHR28532:SF1">
    <property type="entry name" value="ORAL CANCER OVEREXPRESSED 1"/>
    <property type="match status" value="1"/>
</dbReference>
<dbReference type="EMBL" id="DS022300">
    <property type="protein sequence ID" value="OAJ36384.1"/>
    <property type="molecule type" value="Genomic_DNA"/>
</dbReference>
<evidence type="ECO:0000259" key="2">
    <source>
        <dbReference type="Pfam" id="PF09811"/>
    </source>
</evidence>
<accession>A0A177W9J6</accession>
<dbReference type="PANTHER" id="PTHR28532">
    <property type="entry name" value="GEO13458P1"/>
    <property type="match status" value="1"/>
</dbReference>
<evidence type="ECO:0000256" key="1">
    <source>
        <dbReference type="ARBA" id="ARBA00038090"/>
    </source>
</evidence>